<dbReference type="KEGG" id="ehx:EMIHUDRAFT_453800"/>
<dbReference type="PaxDb" id="2903-EOD04687"/>
<dbReference type="Gene3D" id="2.40.50.690">
    <property type="match status" value="1"/>
</dbReference>
<feature type="region of interest" description="Disordered" evidence="2">
    <location>
        <begin position="899"/>
        <end position="957"/>
    </location>
</feature>
<dbReference type="SMART" id="SM00955">
    <property type="entry name" value="RNB"/>
    <property type="match status" value="1"/>
</dbReference>
<dbReference type="HOGENOM" id="CLU_306409_0_0_1"/>
<dbReference type="Pfam" id="PF00773">
    <property type="entry name" value="RNB"/>
    <property type="match status" value="2"/>
</dbReference>
<organism evidence="4 5">
    <name type="scientific">Emiliania huxleyi (strain CCMP1516)</name>
    <dbReference type="NCBI Taxonomy" id="280463"/>
    <lineage>
        <taxon>Eukaryota</taxon>
        <taxon>Haptista</taxon>
        <taxon>Haptophyta</taxon>
        <taxon>Prymnesiophyceae</taxon>
        <taxon>Isochrysidales</taxon>
        <taxon>Noelaerhabdaceae</taxon>
        <taxon>Emiliania</taxon>
    </lineage>
</organism>
<dbReference type="EnsemblProtists" id="EOD04687">
    <property type="protein sequence ID" value="EOD04687"/>
    <property type="gene ID" value="EMIHUDRAFT_453800"/>
</dbReference>
<dbReference type="PANTHER" id="PTHR23355">
    <property type="entry name" value="RIBONUCLEASE"/>
    <property type="match status" value="1"/>
</dbReference>
<feature type="compositionally biased region" description="Basic and acidic residues" evidence="2">
    <location>
        <begin position="384"/>
        <end position="396"/>
    </location>
</feature>
<dbReference type="RefSeq" id="XP_005757116.1">
    <property type="nucleotide sequence ID" value="XM_005757059.1"/>
</dbReference>
<feature type="region of interest" description="Disordered" evidence="2">
    <location>
        <begin position="421"/>
        <end position="485"/>
    </location>
</feature>
<dbReference type="InterPro" id="IPR001900">
    <property type="entry name" value="RNase_II/R"/>
</dbReference>
<dbReference type="eggNOG" id="KOG2102">
    <property type="taxonomic scope" value="Eukaryota"/>
</dbReference>
<dbReference type="Pfam" id="PF17849">
    <property type="entry name" value="OB_Dis3"/>
    <property type="match status" value="1"/>
</dbReference>
<dbReference type="Proteomes" id="UP000013827">
    <property type="component" value="Unassembled WGS sequence"/>
</dbReference>
<evidence type="ECO:0000256" key="1">
    <source>
        <dbReference type="ARBA" id="ARBA00016366"/>
    </source>
</evidence>
<feature type="region of interest" description="Disordered" evidence="2">
    <location>
        <begin position="1"/>
        <end position="29"/>
    </location>
</feature>
<accession>A0A0D3I0A2</accession>
<evidence type="ECO:0000313" key="4">
    <source>
        <dbReference type="EnsemblProtists" id="EOD04687"/>
    </source>
</evidence>
<proteinExistence type="predicted"/>
<dbReference type="GO" id="GO:0000175">
    <property type="term" value="F:3'-5'-RNA exonuclease activity"/>
    <property type="evidence" value="ECO:0007669"/>
    <property type="project" value="TreeGrafter"/>
</dbReference>
<dbReference type="InterPro" id="IPR041505">
    <property type="entry name" value="Dis3_CSD2"/>
</dbReference>
<dbReference type="GeneID" id="17250820"/>
<reference evidence="4" key="2">
    <citation type="submission" date="2024-10" db="UniProtKB">
        <authorList>
            <consortium name="EnsemblProtists"/>
        </authorList>
    </citation>
    <scope>IDENTIFICATION</scope>
</reference>
<sequence length="957" mass="100572">MLAQSSKRSPLSRLAVAQQRRGGPLTGSAAALSTSSTWQWLKSLFSPPTPAPVTQASGPSSVAAGAPAANALQPRGRVTGKLCVAAIDPPPNFDASCAAVARAVAGAETVLLAVCKADLLPQLSPGELESLRRRFERRRPGVSCASAFGESSTRPLAAEVLAQASRGGHSEPLAPLVARLSARPEAVEAGSWRRVPVGVGRKAVLELVGDGGRGGGGEVLGRAEVVFAGGGGGEEEQELAELSAGLLARLYSFMGGHALDVEWAGVGWVSLCAQSPFVVTPLSPAGCIASARRPLYARSAELGGPTYAPYLSEAGLAEGLESGELAKGRLQVTYSNPQNAFVAGGVGQAPAVSLFGRRALNRALHGDEVAVRKGGAAEAAEAGEVGKGEATRRGEGEGEGSEVVGLLRRVERLLVLHTGKEEPVGGRWSSSPPLALPRDGRYPPFELSASCSPGQLASGHQSSGHQSSGHQSSGHQSSGHRSGQLVAAKVGSWEVEQTHPSATVVRVLGEAGTAAAESEALLVESDVRLEPFSDEVEACLPPADWSISAREIARRLDLRDAAGVDIFSIDPPGCVDIDDALHLRTLSPGVFEAASRGETFYLVNTRANMIPPRLSEDLCSLHPHVDRLAFSALFTMDERANLLSTTFAKSVIRSAGALSYADAQERLEREGCPEPRTAALQTLGRLAAAHSLIEEFMVLANCAVARRVAEAWPEAALLRLHPQPEESKFRALARALEQQGMPFRASGARELAASLSLGAHELAASLSACTKPADPHFNHLVRLISTRCIAPAKCFRYRTTLGAEPTLDSATVSDAYVVRVAESGVTLLVPEHGFEGYSHLAPPGGASPFRYDKEREELSAGGCRLRMLDRVRVRISVELGPLSKPRLVLAIVEPKLPKGAAAAPRPTAFQEAIAEEAASPRGGSRRGGGKKASRQQRSRGNPRSARRQPAEFRVQRS</sequence>
<dbReference type="InterPro" id="IPR050180">
    <property type="entry name" value="RNR_Ribonuclease"/>
</dbReference>
<name>A0A0D3I0A2_EMIH1</name>
<feature type="compositionally biased region" description="Low complexity" evidence="2">
    <location>
        <begin position="373"/>
        <end position="383"/>
    </location>
</feature>
<dbReference type="STRING" id="2903.R1B6E8"/>
<feature type="compositionally biased region" description="Basic and acidic residues" evidence="2">
    <location>
        <begin position="948"/>
        <end position="957"/>
    </location>
</feature>
<feature type="compositionally biased region" description="Basic residues" evidence="2">
    <location>
        <begin position="923"/>
        <end position="937"/>
    </location>
</feature>
<evidence type="ECO:0000256" key="2">
    <source>
        <dbReference type="SAM" id="MobiDB-lite"/>
    </source>
</evidence>
<feature type="compositionally biased region" description="Low complexity" evidence="2">
    <location>
        <begin position="458"/>
        <end position="484"/>
    </location>
</feature>
<feature type="domain" description="RNB" evidence="3">
    <location>
        <begin position="555"/>
        <end position="786"/>
    </location>
</feature>
<protein>
    <recommendedName>
        <fullName evidence="1">DIS3-like exonuclease 1</fullName>
    </recommendedName>
</protein>
<dbReference type="InterPro" id="IPR012340">
    <property type="entry name" value="NA-bd_OB-fold"/>
</dbReference>
<dbReference type="PANTHER" id="PTHR23355:SF30">
    <property type="entry name" value="DIS3-LIKE EXONUCLEASE 1"/>
    <property type="match status" value="1"/>
</dbReference>
<dbReference type="GO" id="GO:0003723">
    <property type="term" value="F:RNA binding"/>
    <property type="evidence" value="ECO:0007669"/>
    <property type="project" value="InterPro"/>
</dbReference>
<dbReference type="SUPFAM" id="SSF50249">
    <property type="entry name" value="Nucleic acid-binding proteins"/>
    <property type="match status" value="3"/>
</dbReference>
<feature type="region of interest" description="Disordered" evidence="2">
    <location>
        <begin position="373"/>
        <end position="402"/>
    </location>
</feature>
<reference evidence="5" key="1">
    <citation type="journal article" date="2013" name="Nature">
        <title>Pan genome of the phytoplankton Emiliania underpins its global distribution.</title>
        <authorList>
            <person name="Read B.A."/>
            <person name="Kegel J."/>
            <person name="Klute M.J."/>
            <person name="Kuo A."/>
            <person name="Lefebvre S.C."/>
            <person name="Maumus F."/>
            <person name="Mayer C."/>
            <person name="Miller J."/>
            <person name="Monier A."/>
            <person name="Salamov A."/>
            <person name="Young J."/>
            <person name="Aguilar M."/>
            <person name="Claverie J.M."/>
            <person name="Frickenhaus S."/>
            <person name="Gonzalez K."/>
            <person name="Herman E.K."/>
            <person name="Lin Y.C."/>
            <person name="Napier J."/>
            <person name="Ogata H."/>
            <person name="Sarno A.F."/>
            <person name="Shmutz J."/>
            <person name="Schroeder D."/>
            <person name="de Vargas C."/>
            <person name="Verret F."/>
            <person name="von Dassow P."/>
            <person name="Valentin K."/>
            <person name="Van de Peer Y."/>
            <person name="Wheeler G."/>
            <person name="Dacks J.B."/>
            <person name="Delwiche C.F."/>
            <person name="Dyhrman S.T."/>
            <person name="Glockner G."/>
            <person name="John U."/>
            <person name="Richards T."/>
            <person name="Worden A.Z."/>
            <person name="Zhang X."/>
            <person name="Grigoriev I.V."/>
            <person name="Allen A.E."/>
            <person name="Bidle K."/>
            <person name="Borodovsky M."/>
            <person name="Bowler C."/>
            <person name="Brownlee C."/>
            <person name="Cock J.M."/>
            <person name="Elias M."/>
            <person name="Gladyshev V.N."/>
            <person name="Groth M."/>
            <person name="Guda C."/>
            <person name="Hadaegh A."/>
            <person name="Iglesias-Rodriguez M.D."/>
            <person name="Jenkins J."/>
            <person name="Jones B.M."/>
            <person name="Lawson T."/>
            <person name="Leese F."/>
            <person name="Lindquist E."/>
            <person name="Lobanov A."/>
            <person name="Lomsadze A."/>
            <person name="Malik S.B."/>
            <person name="Marsh M.E."/>
            <person name="Mackinder L."/>
            <person name="Mock T."/>
            <person name="Mueller-Roeber B."/>
            <person name="Pagarete A."/>
            <person name="Parker M."/>
            <person name="Probert I."/>
            <person name="Quesneville H."/>
            <person name="Raines C."/>
            <person name="Rensing S.A."/>
            <person name="Riano-Pachon D.M."/>
            <person name="Richier S."/>
            <person name="Rokitta S."/>
            <person name="Shiraiwa Y."/>
            <person name="Soanes D.M."/>
            <person name="van der Giezen M."/>
            <person name="Wahlund T.M."/>
            <person name="Williams B."/>
            <person name="Wilson W."/>
            <person name="Wolfe G."/>
            <person name="Wurch L.L."/>
        </authorList>
    </citation>
    <scope>NUCLEOTIDE SEQUENCE</scope>
</reference>
<dbReference type="Gene3D" id="2.40.50.140">
    <property type="entry name" value="Nucleic acid-binding proteins"/>
    <property type="match status" value="1"/>
</dbReference>
<keyword evidence="5" id="KW-1185">Reference proteome</keyword>
<evidence type="ECO:0000313" key="5">
    <source>
        <dbReference type="Proteomes" id="UP000013827"/>
    </source>
</evidence>
<evidence type="ECO:0000259" key="3">
    <source>
        <dbReference type="SMART" id="SM00955"/>
    </source>
</evidence>
<dbReference type="GO" id="GO:0006402">
    <property type="term" value="P:mRNA catabolic process"/>
    <property type="evidence" value="ECO:0007669"/>
    <property type="project" value="TreeGrafter"/>
</dbReference>
<dbReference type="AlphaFoldDB" id="A0A0D3I0A2"/>